<proteinExistence type="predicted"/>
<dbReference type="SUPFAM" id="SSF102114">
    <property type="entry name" value="Radical SAM enzymes"/>
    <property type="match status" value="1"/>
</dbReference>
<dbReference type="InterPro" id="IPR050377">
    <property type="entry name" value="Radical_SAM_PqqE_MftC-like"/>
</dbReference>
<keyword evidence="3" id="KW-0479">Metal-binding</keyword>
<dbReference type="STRING" id="425400.LS65_06530"/>
<evidence type="ECO:0000313" key="8">
    <source>
        <dbReference type="Proteomes" id="UP000029707"/>
    </source>
</evidence>
<comment type="caution">
    <text evidence="7">The sequence shown here is derived from an EMBL/GenBank/DDBJ whole genome shotgun (WGS) entry which is preliminary data.</text>
</comment>
<dbReference type="GO" id="GO:0051536">
    <property type="term" value="F:iron-sulfur cluster binding"/>
    <property type="evidence" value="ECO:0007669"/>
    <property type="project" value="UniProtKB-KW"/>
</dbReference>
<evidence type="ECO:0000313" key="7">
    <source>
        <dbReference type="EMBL" id="TLE01274.1"/>
    </source>
</evidence>
<dbReference type="Gene3D" id="3.20.20.70">
    <property type="entry name" value="Aldolase class I"/>
    <property type="match status" value="1"/>
</dbReference>
<dbReference type="EMBL" id="JRMQ02000008">
    <property type="protein sequence ID" value="TLE01274.1"/>
    <property type="molecule type" value="Genomic_DNA"/>
</dbReference>
<organism evidence="7 8">
    <name type="scientific">Helicobacter japonicus</name>
    <dbReference type="NCBI Taxonomy" id="425400"/>
    <lineage>
        <taxon>Bacteria</taxon>
        <taxon>Pseudomonadati</taxon>
        <taxon>Campylobacterota</taxon>
        <taxon>Epsilonproteobacteria</taxon>
        <taxon>Campylobacterales</taxon>
        <taxon>Helicobacteraceae</taxon>
        <taxon>Helicobacter</taxon>
    </lineage>
</organism>
<evidence type="ECO:0000256" key="2">
    <source>
        <dbReference type="ARBA" id="ARBA00022691"/>
    </source>
</evidence>
<dbReference type="Pfam" id="PF04055">
    <property type="entry name" value="Radical_SAM"/>
    <property type="match status" value="1"/>
</dbReference>
<dbReference type="InterPro" id="IPR013785">
    <property type="entry name" value="Aldolase_TIM"/>
</dbReference>
<comment type="cofactor">
    <cofactor evidence="1">
        <name>[4Fe-4S] cluster</name>
        <dbReference type="ChEBI" id="CHEBI:49883"/>
    </cofactor>
</comment>
<sequence length="279" mass="31379">MKDKIIEEIKRIPRIPRSIYKRFQKMLRTLLPESVKAKYFNTLENLVVISGQNCSLKCKNCANFSPYLAKMIPFYPYEEICADIEEITKHTQIKNMQLQGGEFFLHPNATQILEYVAGNPRIHRITIATNATIVPKDSILSLIKESGKIRLRLSNYGEANHKSAQKLESTLTQWKIPYWIHCYASGDGNWVDCGGKSVKRLKESVVQKIFKECIFGQCGGCLTMENGFISKCSRAVVAHLVQGFALGKNDGILVRQNAQRIFSAYNVANGGGGGRTARI</sequence>
<name>A0A4U8TLV6_9HELI</name>
<keyword evidence="4" id="KW-0408">Iron</keyword>
<feature type="domain" description="Radical SAM core" evidence="6">
    <location>
        <begin position="49"/>
        <end position="153"/>
    </location>
</feature>
<evidence type="ECO:0000256" key="3">
    <source>
        <dbReference type="ARBA" id="ARBA00022723"/>
    </source>
</evidence>
<dbReference type="GO" id="GO:0046872">
    <property type="term" value="F:metal ion binding"/>
    <property type="evidence" value="ECO:0007669"/>
    <property type="project" value="UniProtKB-KW"/>
</dbReference>
<dbReference type="GO" id="GO:0003824">
    <property type="term" value="F:catalytic activity"/>
    <property type="evidence" value="ECO:0007669"/>
    <property type="project" value="InterPro"/>
</dbReference>
<evidence type="ECO:0000256" key="5">
    <source>
        <dbReference type="ARBA" id="ARBA00023014"/>
    </source>
</evidence>
<dbReference type="PANTHER" id="PTHR11228">
    <property type="entry name" value="RADICAL SAM DOMAIN PROTEIN"/>
    <property type="match status" value="1"/>
</dbReference>
<accession>A0A4U8TLV6</accession>
<dbReference type="InterPro" id="IPR007197">
    <property type="entry name" value="rSAM"/>
</dbReference>
<dbReference type="AlphaFoldDB" id="A0A4U8TLV6"/>
<dbReference type="Proteomes" id="UP000029707">
    <property type="component" value="Unassembled WGS sequence"/>
</dbReference>
<keyword evidence="2" id="KW-0949">S-adenosyl-L-methionine</keyword>
<dbReference type="SFLD" id="SFLDS00029">
    <property type="entry name" value="Radical_SAM"/>
    <property type="match status" value="1"/>
</dbReference>
<dbReference type="OrthoDB" id="5322921at2"/>
<dbReference type="CDD" id="cd01335">
    <property type="entry name" value="Radical_SAM"/>
    <property type="match status" value="1"/>
</dbReference>
<keyword evidence="5" id="KW-0411">Iron-sulfur</keyword>
<keyword evidence="8" id="KW-1185">Reference proteome</keyword>
<evidence type="ECO:0000256" key="1">
    <source>
        <dbReference type="ARBA" id="ARBA00001966"/>
    </source>
</evidence>
<protein>
    <submittedName>
        <fullName evidence="7">Radical SAM protein</fullName>
    </submittedName>
</protein>
<gene>
    <name evidence="7" type="ORF">LS65_006590</name>
</gene>
<dbReference type="InterPro" id="IPR058240">
    <property type="entry name" value="rSAM_sf"/>
</dbReference>
<evidence type="ECO:0000256" key="4">
    <source>
        <dbReference type="ARBA" id="ARBA00023004"/>
    </source>
</evidence>
<dbReference type="RefSeq" id="WP_138129800.1">
    <property type="nucleotide sequence ID" value="NZ_CANAXW010000007.1"/>
</dbReference>
<evidence type="ECO:0000259" key="6">
    <source>
        <dbReference type="Pfam" id="PF04055"/>
    </source>
</evidence>
<reference evidence="7 8" key="1">
    <citation type="journal article" date="2014" name="Genome Announc.">
        <title>Draft genome sequences of eight enterohepatic helicobacter species isolated from both laboratory and wild rodents.</title>
        <authorList>
            <person name="Sheh A."/>
            <person name="Shen Z."/>
            <person name="Fox J.G."/>
        </authorList>
    </citation>
    <scope>NUCLEOTIDE SEQUENCE [LARGE SCALE GENOMIC DNA]</scope>
    <source>
        <strain evidence="7 8">MIT 01-6451</strain>
    </source>
</reference>
<dbReference type="PANTHER" id="PTHR11228:SF7">
    <property type="entry name" value="PQQA PEPTIDE CYCLASE"/>
    <property type="match status" value="1"/>
</dbReference>